<proteinExistence type="predicted"/>
<dbReference type="EMBL" id="BAABDL010000003">
    <property type="protein sequence ID" value="GAA4057214.1"/>
    <property type="molecule type" value="Genomic_DNA"/>
</dbReference>
<dbReference type="RefSeq" id="WP_344909305.1">
    <property type="nucleotide sequence ID" value="NZ_BAABDL010000003.1"/>
</dbReference>
<evidence type="ECO:0000259" key="1">
    <source>
        <dbReference type="Pfam" id="PF10026"/>
    </source>
</evidence>
<feature type="domain" description="DUF2268" evidence="1">
    <location>
        <begin position="74"/>
        <end position="260"/>
    </location>
</feature>
<comment type="caution">
    <text evidence="2">The sequence shown here is derived from an EMBL/GenBank/DDBJ whole genome shotgun (WGS) entry which is preliminary data.</text>
</comment>
<dbReference type="Proteomes" id="UP001501734">
    <property type="component" value="Unassembled WGS sequence"/>
</dbReference>
<evidence type="ECO:0000313" key="2">
    <source>
        <dbReference type="EMBL" id="GAA4057214.1"/>
    </source>
</evidence>
<accession>A0ABP7V1A5</accession>
<sequence length="264" mass="30952">MTLFKTDQLIHNYLKAEQLNLSTQQKELIEPIRAYFPDWTCRDIQTTLLKHGLFNPANSTQIILKKWLDQDYRTIVESHFNDLQKEWSGPDLSIFLFPIDVLKQNTHEFDQHISGLGFSDKIFLFCDWQTSKKWLYATLAHEYSHSIRLQKLHGNDPNIRLKDTLILEGIAECITRKLYDISLLPKSVQVNDELKGAFEKWIKPHLDISINHPLHHHLIYGIDPIPKYLGYSIGAYLVGQWFATQQIKVNELIYIPTDDFFEQS</sequence>
<evidence type="ECO:0000313" key="3">
    <source>
        <dbReference type="Proteomes" id="UP001501734"/>
    </source>
</evidence>
<keyword evidence="3" id="KW-1185">Reference proteome</keyword>
<gene>
    <name evidence="2" type="ORF">GCM10022410_00790</name>
</gene>
<reference evidence="3" key="1">
    <citation type="journal article" date="2019" name="Int. J. Syst. Evol. Microbiol.">
        <title>The Global Catalogue of Microorganisms (GCM) 10K type strain sequencing project: providing services to taxonomists for standard genome sequencing and annotation.</title>
        <authorList>
            <consortium name="The Broad Institute Genomics Platform"/>
            <consortium name="The Broad Institute Genome Sequencing Center for Infectious Disease"/>
            <person name="Wu L."/>
            <person name="Ma J."/>
        </authorList>
    </citation>
    <scope>NUCLEOTIDE SEQUENCE [LARGE SCALE GENOMIC DNA]</scope>
    <source>
        <strain evidence="3">JCM 17250</strain>
    </source>
</reference>
<protein>
    <recommendedName>
        <fullName evidence="1">DUF2268 domain-containing protein</fullName>
    </recommendedName>
</protein>
<dbReference type="InterPro" id="IPR018728">
    <property type="entry name" value="DUF2268"/>
</dbReference>
<name>A0ABP7V1A5_9BACI</name>
<organism evidence="2 3">
    <name type="scientific">Amphibacillus indicireducens</name>
    <dbReference type="NCBI Taxonomy" id="1076330"/>
    <lineage>
        <taxon>Bacteria</taxon>
        <taxon>Bacillati</taxon>
        <taxon>Bacillota</taxon>
        <taxon>Bacilli</taxon>
        <taxon>Bacillales</taxon>
        <taxon>Bacillaceae</taxon>
        <taxon>Amphibacillus</taxon>
    </lineage>
</organism>
<dbReference type="Pfam" id="PF10026">
    <property type="entry name" value="DUF2268"/>
    <property type="match status" value="1"/>
</dbReference>